<accession>A0A917E8D4</accession>
<dbReference type="AlphaFoldDB" id="A0A917E8D4"/>
<gene>
    <name evidence="1" type="ORF">GCM10011390_30480</name>
</gene>
<evidence type="ECO:0000313" key="2">
    <source>
        <dbReference type="Proteomes" id="UP000644699"/>
    </source>
</evidence>
<reference evidence="1" key="1">
    <citation type="journal article" date="2014" name="Int. J. Syst. Evol. Microbiol.">
        <title>Complete genome sequence of Corynebacterium casei LMG S-19264T (=DSM 44701T), isolated from a smear-ripened cheese.</title>
        <authorList>
            <consortium name="US DOE Joint Genome Institute (JGI-PGF)"/>
            <person name="Walter F."/>
            <person name="Albersmeier A."/>
            <person name="Kalinowski J."/>
            <person name="Ruckert C."/>
        </authorList>
    </citation>
    <scope>NUCLEOTIDE SEQUENCE</scope>
    <source>
        <strain evidence="1">CGMCC 1.15367</strain>
    </source>
</reference>
<dbReference type="RefSeq" id="WP_188909912.1">
    <property type="nucleotide sequence ID" value="NZ_BMIQ01000004.1"/>
</dbReference>
<keyword evidence="2" id="KW-1185">Reference proteome</keyword>
<reference evidence="1" key="2">
    <citation type="submission" date="2020-09" db="EMBL/GenBank/DDBJ databases">
        <authorList>
            <person name="Sun Q."/>
            <person name="Zhou Y."/>
        </authorList>
    </citation>
    <scope>NUCLEOTIDE SEQUENCE</scope>
    <source>
        <strain evidence="1">CGMCC 1.15367</strain>
    </source>
</reference>
<name>A0A917E8D4_9HYPH</name>
<protein>
    <submittedName>
        <fullName evidence="1">Uncharacterized protein</fullName>
    </submittedName>
</protein>
<dbReference type="Proteomes" id="UP000644699">
    <property type="component" value="Unassembled WGS sequence"/>
</dbReference>
<sequence length="171" mass="19086">MTSYREAAMRQSEAVGTRIVTATELDMTEDHPLRSKRYVPLLPNWCVCVTEPCRCETPDGPIVWVPQDAIRSREATGRSNRSGEPLQDFHLEDGATLISEAFIRVRADHLPLLRRAGGSRRAEGGERPAARAPGFTYAGQHCHDEILYDSWMETDASDNQTYHCVPIGSCV</sequence>
<proteinExistence type="predicted"/>
<comment type="caution">
    <text evidence="1">The sequence shown here is derived from an EMBL/GenBank/DDBJ whole genome shotgun (WGS) entry which is preliminary data.</text>
</comment>
<organism evidence="1 2">
    <name type="scientific">Aureimonas endophytica</name>
    <dbReference type="NCBI Taxonomy" id="2027858"/>
    <lineage>
        <taxon>Bacteria</taxon>
        <taxon>Pseudomonadati</taxon>
        <taxon>Pseudomonadota</taxon>
        <taxon>Alphaproteobacteria</taxon>
        <taxon>Hyphomicrobiales</taxon>
        <taxon>Aurantimonadaceae</taxon>
        <taxon>Aureimonas</taxon>
    </lineage>
</organism>
<dbReference type="EMBL" id="BMIQ01000004">
    <property type="protein sequence ID" value="GGE09298.1"/>
    <property type="molecule type" value="Genomic_DNA"/>
</dbReference>
<evidence type="ECO:0000313" key="1">
    <source>
        <dbReference type="EMBL" id="GGE09298.1"/>
    </source>
</evidence>